<dbReference type="PANTHER" id="PTHR13132:SF29">
    <property type="entry name" value="ALPHA-(1,6)-FUCOSYLTRANSFERASE"/>
    <property type="match status" value="1"/>
</dbReference>
<sequence>MPPTLDLSRTSHAKVVISPPRINLRRAASYNKNDRGPLSSTSSRFTFNHLVFSPPPSPGLPSLSPPAKKPSRRLFGTIRPLRVIRYSIRLLSVVLVFFVALEVLTWFFGEPAPAPAPTKHARPVKEAEAETEMVSQKEAPGFPTPIVVTDDRGRAKWTVSIPPGSEFPLAMSQYADMCLKCRQVAERTRHLRSHGRGLHQVSLGFGSDAADDFIDVQEAEKAGYFPAVASGDGSFARGGSAEKMVCKKSLTFVLESDDAGLGKTLMMLWTAYGLAEKEGRAFFVDDTRWAYGKFTAIFHPPPLPECSAPPSHEILPCPRHARHLVASAATMDVLFGGLTESVDPPSESHDRALRKTQFSLARRGYEALSRLNKDDGVYIDTRARELVAKKTVPKSKGQRNGLAVGVHIRRGDRHPLEFQYRHSYMPLNLYTDTAHELVEAQFNHTGLFGGGGGGEADAAASAAREQSIVVVASDDPMVYESTELAGASRAQERIKLASKQNIQKANPDKSVMRKFVDETFGWEGGFYAAMFWNLGVSPSAHHAAAAAAGSTIPAGGSTATTPPSAETLRLRSLVGRAYMMDLTVLVEASDVVVCTVSAVGCRLLAVMMGWESAMEQGNWVNIDGGYGWLGLEW</sequence>
<dbReference type="GO" id="GO:0046921">
    <property type="term" value="F:alpha-(1-&gt;6)-fucosyltransferase activity"/>
    <property type="evidence" value="ECO:0007669"/>
    <property type="project" value="TreeGrafter"/>
</dbReference>
<reference evidence="3" key="1">
    <citation type="journal article" date="2023" name="Mol. Phylogenet. Evol.">
        <title>Genome-scale phylogeny and comparative genomics of the fungal order Sordariales.</title>
        <authorList>
            <person name="Hensen N."/>
            <person name="Bonometti L."/>
            <person name="Westerberg I."/>
            <person name="Brannstrom I.O."/>
            <person name="Guillou S."/>
            <person name="Cros-Aarteil S."/>
            <person name="Calhoun S."/>
            <person name="Haridas S."/>
            <person name="Kuo A."/>
            <person name="Mondo S."/>
            <person name="Pangilinan J."/>
            <person name="Riley R."/>
            <person name="LaButti K."/>
            <person name="Andreopoulos B."/>
            <person name="Lipzen A."/>
            <person name="Chen C."/>
            <person name="Yan M."/>
            <person name="Daum C."/>
            <person name="Ng V."/>
            <person name="Clum A."/>
            <person name="Steindorff A."/>
            <person name="Ohm R.A."/>
            <person name="Martin F."/>
            <person name="Silar P."/>
            <person name="Natvig D.O."/>
            <person name="Lalanne C."/>
            <person name="Gautier V."/>
            <person name="Ament-Velasquez S.L."/>
            <person name="Kruys A."/>
            <person name="Hutchinson M.I."/>
            <person name="Powell A.J."/>
            <person name="Barry K."/>
            <person name="Miller A.N."/>
            <person name="Grigoriev I.V."/>
            <person name="Debuchy R."/>
            <person name="Gladieux P."/>
            <person name="Hiltunen Thoren M."/>
            <person name="Johannesson H."/>
        </authorList>
    </citation>
    <scope>NUCLEOTIDE SEQUENCE [LARGE SCALE GENOMIC DNA]</scope>
    <source>
        <strain evidence="3">CBS 284.82</strain>
    </source>
</reference>
<dbReference type="PANTHER" id="PTHR13132">
    <property type="entry name" value="ALPHA- 1,6 -FUCOSYLTRANSFERASE"/>
    <property type="match status" value="1"/>
</dbReference>
<feature type="transmembrane region" description="Helical" evidence="1">
    <location>
        <begin position="88"/>
        <end position="109"/>
    </location>
</feature>
<comment type="caution">
    <text evidence="2">The sequence shown here is derived from an EMBL/GenBank/DDBJ whole genome shotgun (WGS) entry which is preliminary data.</text>
</comment>
<dbReference type="GO" id="GO:0006487">
    <property type="term" value="P:protein N-linked glycosylation"/>
    <property type="evidence" value="ECO:0007669"/>
    <property type="project" value="TreeGrafter"/>
</dbReference>
<dbReference type="EMBL" id="MU854339">
    <property type="protein sequence ID" value="KAK4042582.1"/>
    <property type="molecule type" value="Genomic_DNA"/>
</dbReference>
<protein>
    <submittedName>
        <fullName evidence="2">Uncharacterized protein</fullName>
    </submittedName>
</protein>
<evidence type="ECO:0000313" key="2">
    <source>
        <dbReference type="EMBL" id="KAK4042582.1"/>
    </source>
</evidence>
<evidence type="ECO:0000256" key="1">
    <source>
        <dbReference type="SAM" id="Phobius"/>
    </source>
</evidence>
<organism evidence="2 3">
    <name type="scientific">Parachaetomium inaequale</name>
    <dbReference type="NCBI Taxonomy" id="2588326"/>
    <lineage>
        <taxon>Eukaryota</taxon>
        <taxon>Fungi</taxon>
        <taxon>Dikarya</taxon>
        <taxon>Ascomycota</taxon>
        <taxon>Pezizomycotina</taxon>
        <taxon>Sordariomycetes</taxon>
        <taxon>Sordariomycetidae</taxon>
        <taxon>Sordariales</taxon>
        <taxon>Chaetomiaceae</taxon>
        <taxon>Parachaetomium</taxon>
    </lineage>
</organism>
<proteinExistence type="predicted"/>
<keyword evidence="3" id="KW-1185">Reference proteome</keyword>
<keyword evidence="1" id="KW-1133">Transmembrane helix</keyword>
<dbReference type="Proteomes" id="UP001303115">
    <property type="component" value="Unassembled WGS sequence"/>
</dbReference>
<accession>A0AAN6PKV7</accession>
<gene>
    <name evidence="2" type="ORF">C8A01DRAFT_44467</name>
</gene>
<name>A0AAN6PKV7_9PEZI</name>
<keyword evidence="1" id="KW-0812">Transmembrane</keyword>
<keyword evidence="1" id="KW-0472">Membrane</keyword>
<dbReference type="AlphaFoldDB" id="A0AAN6PKV7"/>
<evidence type="ECO:0000313" key="3">
    <source>
        <dbReference type="Proteomes" id="UP001303115"/>
    </source>
</evidence>